<evidence type="ECO:0000313" key="3">
    <source>
        <dbReference type="Proteomes" id="UP000053342"/>
    </source>
</evidence>
<feature type="transmembrane region" description="Helical" evidence="1">
    <location>
        <begin position="674"/>
        <end position="700"/>
    </location>
</feature>
<feature type="transmembrane region" description="Helical" evidence="1">
    <location>
        <begin position="623"/>
        <end position="644"/>
    </location>
</feature>
<keyword evidence="3" id="KW-1185">Reference proteome</keyword>
<dbReference type="PANTHER" id="PTHR37544:SF1">
    <property type="entry name" value="PHOSPHORIBOSYLAMINOIMIDAZOLE-SUCCINOCARBOXAMIDE SYNTHASE"/>
    <property type="match status" value="1"/>
</dbReference>
<evidence type="ECO:0000313" key="2">
    <source>
        <dbReference type="EMBL" id="KIW41439.1"/>
    </source>
</evidence>
<organism evidence="2 3">
    <name type="scientific">Exophiala oligosperma</name>
    <dbReference type="NCBI Taxonomy" id="215243"/>
    <lineage>
        <taxon>Eukaryota</taxon>
        <taxon>Fungi</taxon>
        <taxon>Dikarya</taxon>
        <taxon>Ascomycota</taxon>
        <taxon>Pezizomycotina</taxon>
        <taxon>Eurotiomycetes</taxon>
        <taxon>Chaetothyriomycetidae</taxon>
        <taxon>Chaetothyriales</taxon>
        <taxon>Herpotrichiellaceae</taxon>
        <taxon>Exophiala</taxon>
    </lineage>
</organism>
<dbReference type="InterPro" id="IPR021840">
    <property type="entry name" value="DUF3433"/>
</dbReference>
<name>A0A0D2E0W3_9EURO</name>
<dbReference type="AlphaFoldDB" id="A0A0D2E0W3"/>
<dbReference type="PANTHER" id="PTHR37544">
    <property type="entry name" value="SPRAY-RELATED"/>
    <property type="match status" value="1"/>
</dbReference>
<keyword evidence="1" id="KW-0472">Membrane</keyword>
<evidence type="ECO:0000256" key="1">
    <source>
        <dbReference type="SAM" id="Phobius"/>
    </source>
</evidence>
<protein>
    <submittedName>
        <fullName evidence="2">Uncharacterized protein</fullName>
    </submittedName>
</protein>
<dbReference type="Proteomes" id="UP000053342">
    <property type="component" value="Unassembled WGS sequence"/>
</dbReference>
<accession>A0A0D2E0W3</accession>
<dbReference type="Pfam" id="PF11915">
    <property type="entry name" value="DUF3433"/>
    <property type="match status" value="2"/>
</dbReference>
<feature type="transmembrane region" description="Helical" evidence="1">
    <location>
        <begin position="141"/>
        <end position="163"/>
    </location>
</feature>
<reference evidence="2 3" key="1">
    <citation type="submission" date="2015-01" db="EMBL/GenBank/DDBJ databases">
        <title>The Genome Sequence of Exophiala oligosperma CBS72588.</title>
        <authorList>
            <consortium name="The Broad Institute Genomics Platform"/>
            <person name="Cuomo C."/>
            <person name="de Hoog S."/>
            <person name="Gorbushina A."/>
            <person name="Stielow B."/>
            <person name="Teixiera M."/>
            <person name="Abouelleil A."/>
            <person name="Chapman S.B."/>
            <person name="Priest M."/>
            <person name="Young S.K."/>
            <person name="Wortman J."/>
            <person name="Nusbaum C."/>
            <person name="Birren B."/>
        </authorList>
    </citation>
    <scope>NUCLEOTIDE SEQUENCE [LARGE SCALE GENOMIC DNA]</scope>
    <source>
        <strain evidence="2 3">CBS 72588</strain>
    </source>
</reference>
<dbReference type="HOGENOM" id="CLU_003000_0_0_1"/>
<sequence length="1238" mass="135038">MAWNLSALRYRFRNREKIQQGSYGTSMWNSIWLSTTVLSAVTGIFALFIVVLVLLWNYINRNEGIQLITNNHYSWTYGPTALLVIVVAIWRQVDYHCKAITPWAVLSQEPSKGSSNILLDYVSPIQVSSLHKSLSSKHHTVTAGILGFMLLKCIVLLSTGLFVTAPKLILQSDLGLIQHTIFNGSLFNSSAPSTTLNDSSLVYTAFGILSRGLPYTDGTNQGLVYERFRPPAGSLVGLQTVTATVNALIPSFECQSAPVAIKLQPANTTDLHPADYLQLQFDECQLLQNGDGTPVYALNPQLFSCPPRQLSPLVQRMNCFNESDSATADNWQLLTLADLRYNQTLQNFSSPVAFGDSVTATSWSTSVDAAVGIACRSTYAIEKVNVTYDYSQTPTNITVTRLAPGVNHTMPGFSSFDLGKLFTASLTAAASMFGNLNFDSYAEEYPNTMFKVMANTMGGGYDALMDENKIKQAAETVFQTVAVQIVSKYLTQEVDTPLRGQAVYQEERLELNDLSLWSMVSGFIVMMIIAAFILWKRPQDIVARDPDQPFFNALLLQPSRVARNILSRCGTLSESNMLAQLNNHTFATGMDAQEHESILLASDPLSDMTTPDQGSHSNWWKPLAARWIFVLTTLILPLTIIATLEALQVSSDRHDGIASVSSEDSLASKTTTRYLPALVMLLSATLFNSVDFNIAVLAPYNALKSEARPPQSSIMSNVIGLIAPYAVWQSLRRRYWGAALSGTAALVGSVLTIISSGLYTIDFVPTTAPMLVQRTDSFQTTWQNSALNDSGAAVLTSLTESSNLTFPQFTFDELALPGLQAAGDPPKPSKQGQATLSLTTSALRASLNCTTLPTAQFNVSTFYNPSSGPSASVSISFSLPRECPYGGSGGNMTSMDIDQSWQLPFTKNSSYVAKMLDIHVGPFDAVLASSSGELAPSTQKDNPPGCPSLAFIYGHVDVNDGSQNMITTRICYQQMQQVPVRLWLNVPDLSISQDFPPTLDESGSGHVVLESGPNGETSFPYRLEVHMDNELSLFNQTQFVPSSIARSTIDGFFQGVLFGRSPIPQAWLADPERPDEVVSAIQAFYRRYMAQAISVNMRVPTAAANAQLLSGNATALTGVLRVHQNNASKLALQVILGVMTLCGGLAVWLAPPREVVPHNPCTIAGGMVLWAGSRFCETFTTVETFAGQEDKPVLPEGAVHMSNKKLMGSGALDGWLFRLNWWLRDDGTKRYGIDAVRQ</sequence>
<dbReference type="RefSeq" id="XP_016261655.1">
    <property type="nucleotide sequence ID" value="XM_016408175.1"/>
</dbReference>
<keyword evidence="1" id="KW-0812">Transmembrane</keyword>
<gene>
    <name evidence="2" type="ORF">PV06_07000</name>
</gene>
<dbReference type="OrthoDB" id="5332281at2759"/>
<dbReference type="EMBL" id="KN847337">
    <property type="protein sequence ID" value="KIW41439.1"/>
    <property type="molecule type" value="Genomic_DNA"/>
</dbReference>
<feature type="transmembrane region" description="Helical" evidence="1">
    <location>
        <begin position="31"/>
        <end position="56"/>
    </location>
</feature>
<keyword evidence="1" id="KW-1133">Transmembrane helix</keyword>
<feature type="transmembrane region" description="Helical" evidence="1">
    <location>
        <begin position="514"/>
        <end position="535"/>
    </location>
</feature>
<dbReference type="GeneID" id="27359074"/>
<dbReference type="STRING" id="215243.A0A0D2E0W3"/>
<dbReference type="VEuPathDB" id="FungiDB:PV06_07000"/>
<proteinExistence type="predicted"/>
<feature type="transmembrane region" description="Helical" evidence="1">
    <location>
        <begin position="735"/>
        <end position="761"/>
    </location>
</feature>